<reference evidence="2" key="1">
    <citation type="submission" date="2021-03" db="EMBL/GenBank/DDBJ databases">
        <title>Antimicrobial resistance genes in bacteria isolated from Japanese honey, and their potential for conferring macrolide and lincosamide resistance in the American foulbrood pathogen Paenibacillus larvae.</title>
        <authorList>
            <person name="Okamoto M."/>
            <person name="Kumagai M."/>
            <person name="Kanamori H."/>
            <person name="Takamatsu D."/>
        </authorList>
    </citation>
    <scope>NUCLEOTIDE SEQUENCE</scope>
    <source>
        <strain evidence="2">J41TS4</strain>
    </source>
</reference>
<organism evidence="2 3">
    <name type="scientific">Paenibacillus apis</name>
    <dbReference type="NCBI Taxonomy" id="1792174"/>
    <lineage>
        <taxon>Bacteria</taxon>
        <taxon>Bacillati</taxon>
        <taxon>Bacillota</taxon>
        <taxon>Bacilli</taxon>
        <taxon>Bacillales</taxon>
        <taxon>Paenibacillaceae</taxon>
        <taxon>Paenibacillus</taxon>
    </lineage>
</organism>
<evidence type="ECO:0000313" key="3">
    <source>
        <dbReference type="Proteomes" id="UP000678895"/>
    </source>
</evidence>
<feature type="compositionally biased region" description="Basic and acidic residues" evidence="1">
    <location>
        <begin position="21"/>
        <end position="33"/>
    </location>
</feature>
<accession>A0A919Y121</accession>
<sequence length="44" mass="5098">MSAEKFLLKYVFKKSAFQHREGCENPKKEERSVGKTYMSTGLRG</sequence>
<dbReference type="Proteomes" id="UP000678895">
    <property type="component" value="Unassembled WGS sequence"/>
</dbReference>
<comment type="caution">
    <text evidence="2">The sequence shown here is derived from an EMBL/GenBank/DDBJ whole genome shotgun (WGS) entry which is preliminary data.</text>
</comment>
<feature type="region of interest" description="Disordered" evidence="1">
    <location>
        <begin position="21"/>
        <end position="44"/>
    </location>
</feature>
<dbReference type="AlphaFoldDB" id="A0A919Y121"/>
<keyword evidence="3" id="KW-1185">Reference proteome</keyword>
<evidence type="ECO:0000313" key="2">
    <source>
        <dbReference type="EMBL" id="GIO42619.1"/>
    </source>
</evidence>
<dbReference type="EMBL" id="BORS01000007">
    <property type="protein sequence ID" value="GIO42619.1"/>
    <property type="molecule type" value="Genomic_DNA"/>
</dbReference>
<gene>
    <name evidence="2" type="ORF">J41TS4_23770</name>
</gene>
<evidence type="ECO:0000256" key="1">
    <source>
        <dbReference type="SAM" id="MobiDB-lite"/>
    </source>
</evidence>
<protein>
    <submittedName>
        <fullName evidence="2">Uncharacterized protein</fullName>
    </submittedName>
</protein>
<name>A0A919Y121_9BACL</name>
<proteinExistence type="predicted"/>